<evidence type="ECO:0000313" key="3">
    <source>
        <dbReference type="Proteomes" id="UP001153636"/>
    </source>
</evidence>
<feature type="transmembrane region" description="Helical" evidence="1">
    <location>
        <begin position="52"/>
        <end position="70"/>
    </location>
</feature>
<feature type="transmembrane region" description="Helical" evidence="1">
    <location>
        <begin position="76"/>
        <end position="96"/>
    </location>
</feature>
<accession>A0A9P0CG74</accession>
<keyword evidence="3" id="KW-1185">Reference proteome</keyword>
<dbReference type="Proteomes" id="UP001153636">
    <property type="component" value="Chromosome 1"/>
</dbReference>
<gene>
    <name evidence="2" type="ORF">PSYICH_LOCUS1290</name>
</gene>
<protein>
    <submittedName>
        <fullName evidence="2">Uncharacterized protein</fullName>
    </submittedName>
</protein>
<proteinExistence type="predicted"/>
<dbReference type="EMBL" id="OV651813">
    <property type="protein sequence ID" value="CAH1098619.1"/>
    <property type="molecule type" value="Genomic_DNA"/>
</dbReference>
<evidence type="ECO:0000256" key="1">
    <source>
        <dbReference type="SAM" id="Phobius"/>
    </source>
</evidence>
<dbReference type="AlphaFoldDB" id="A0A9P0CG74"/>
<keyword evidence="1" id="KW-0812">Transmembrane</keyword>
<organism evidence="2 3">
    <name type="scientific">Psylliodes chrysocephalus</name>
    <dbReference type="NCBI Taxonomy" id="3402493"/>
    <lineage>
        <taxon>Eukaryota</taxon>
        <taxon>Metazoa</taxon>
        <taxon>Ecdysozoa</taxon>
        <taxon>Arthropoda</taxon>
        <taxon>Hexapoda</taxon>
        <taxon>Insecta</taxon>
        <taxon>Pterygota</taxon>
        <taxon>Neoptera</taxon>
        <taxon>Endopterygota</taxon>
        <taxon>Coleoptera</taxon>
        <taxon>Polyphaga</taxon>
        <taxon>Cucujiformia</taxon>
        <taxon>Chrysomeloidea</taxon>
        <taxon>Chrysomelidae</taxon>
        <taxon>Galerucinae</taxon>
        <taxon>Alticini</taxon>
        <taxon>Psylliodes</taxon>
    </lineage>
</organism>
<name>A0A9P0CG74_9CUCU</name>
<feature type="transmembrane region" description="Helical" evidence="1">
    <location>
        <begin position="6"/>
        <end position="31"/>
    </location>
</feature>
<sequence length="157" mass="19225">MVLRIPLGKFIVCVIAFTHLIFLYDGIYSMIQDEQFYAREDDLQYEERVQAIFLYGLHIVLIYLLIYSAYKNIVSLLIPWLGITFPVFIYMTFKVLRDMKWYRFSDLLDGFIDVGICWLFWTFTYYVYKSRDYRNYDILDKGYFYINYFLKIVLRRV</sequence>
<evidence type="ECO:0000313" key="2">
    <source>
        <dbReference type="EMBL" id="CAH1098619.1"/>
    </source>
</evidence>
<feature type="transmembrane region" description="Helical" evidence="1">
    <location>
        <begin position="108"/>
        <end position="128"/>
    </location>
</feature>
<reference evidence="2" key="1">
    <citation type="submission" date="2022-01" db="EMBL/GenBank/DDBJ databases">
        <authorList>
            <person name="King R."/>
        </authorList>
    </citation>
    <scope>NUCLEOTIDE SEQUENCE</scope>
</reference>
<dbReference type="OrthoDB" id="6666197at2759"/>
<keyword evidence="1" id="KW-1133">Transmembrane helix</keyword>
<keyword evidence="1" id="KW-0472">Membrane</keyword>